<keyword evidence="3" id="KW-1185">Reference proteome</keyword>
<protein>
    <submittedName>
        <fullName evidence="2">Uncharacterized protein</fullName>
    </submittedName>
</protein>
<organism evidence="2 3">
    <name type="scientific">Cinchona calisaya</name>
    <dbReference type="NCBI Taxonomy" id="153742"/>
    <lineage>
        <taxon>Eukaryota</taxon>
        <taxon>Viridiplantae</taxon>
        <taxon>Streptophyta</taxon>
        <taxon>Embryophyta</taxon>
        <taxon>Tracheophyta</taxon>
        <taxon>Spermatophyta</taxon>
        <taxon>Magnoliopsida</taxon>
        <taxon>eudicotyledons</taxon>
        <taxon>Gunneridae</taxon>
        <taxon>Pentapetalae</taxon>
        <taxon>asterids</taxon>
        <taxon>lamiids</taxon>
        <taxon>Gentianales</taxon>
        <taxon>Rubiaceae</taxon>
        <taxon>Cinchonoideae</taxon>
        <taxon>Cinchoneae</taxon>
        <taxon>Cinchona</taxon>
    </lineage>
</organism>
<gene>
    <name evidence="2" type="ORF">ACH5RR_026392</name>
</gene>
<dbReference type="EMBL" id="JBJUIK010000011">
    <property type="protein sequence ID" value="KAL3513675.1"/>
    <property type="molecule type" value="Genomic_DNA"/>
</dbReference>
<feature type="region of interest" description="Disordered" evidence="1">
    <location>
        <begin position="55"/>
        <end position="80"/>
    </location>
</feature>
<sequence>MCGRVGSDADKTLVIDAFMSGVKARSFNAKLASKVPKTFKELLQCAKSHICAKESNRTKREQYDPKSKRKRPVEHEPDKRHFNKKYKVTECLTYP</sequence>
<evidence type="ECO:0000313" key="2">
    <source>
        <dbReference type="EMBL" id="KAL3513675.1"/>
    </source>
</evidence>
<comment type="caution">
    <text evidence="2">The sequence shown here is derived from an EMBL/GenBank/DDBJ whole genome shotgun (WGS) entry which is preliminary data.</text>
</comment>
<proteinExistence type="predicted"/>
<evidence type="ECO:0000256" key="1">
    <source>
        <dbReference type="SAM" id="MobiDB-lite"/>
    </source>
</evidence>
<accession>A0ABD2Z5V2</accession>
<name>A0ABD2Z5V2_9GENT</name>
<dbReference type="AlphaFoldDB" id="A0ABD2Z5V2"/>
<reference evidence="2 3" key="1">
    <citation type="submission" date="2024-11" db="EMBL/GenBank/DDBJ databases">
        <title>A near-complete genome assembly of Cinchona calisaya.</title>
        <authorList>
            <person name="Lian D.C."/>
            <person name="Zhao X.W."/>
            <person name="Wei L."/>
        </authorList>
    </citation>
    <scope>NUCLEOTIDE SEQUENCE [LARGE SCALE GENOMIC DNA]</scope>
    <source>
        <tissue evidence="2">Nenye</tissue>
    </source>
</reference>
<feature type="compositionally biased region" description="Basic and acidic residues" evidence="1">
    <location>
        <begin position="55"/>
        <end position="66"/>
    </location>
</feature>
<evidence type="ECO:0000313" key="3">
    <source>
        <dbReference type="Proteomes" id="UP001630127"/>
    </source>
</evidence>
<dbReference type="Proteomes" id="UP001630127">
    <property type="component" value="Unassembled WGS sequence"/>
</dbReference>